<comment type="caution">
    <text evidence="4">The sequence shown here is derived from an EMBL/GenBank/DDBJ whole genome shotgun (WGS) entry which is preliminary data.</text>
</comment>
<feature type="domain" description="Bridge-like lipid transfer protein family member 1 N-terminal" evidence="2">
    <location>
        <begin position="2"/>
        <end position="295"/>
    </location>
</feature>
<feature type="compositionally biased region" description="Low complexity" evidence="1">
    <location>
        <begin position="567"/>
        <end position="577"/>
    </location>
</feature>
<feature type="compositionally biased region" description="Basic and acidic residues" evidence="1">
    <location>
        <begin position="540"/>
        <end position="554"/>
    </location>
</feature>
<feature type="compositionally biased region" description="Gly residues" evidence="1">
    <location>
        <begin position="1034"/>
        <end position="1048"/>
    </location>
</feature>
<evidence type="ECO:0000256" key="1">
    <source>
        <dbReference type="SAM" id="MobiDB-lite"/>
    </source>
</evidence>
<dbReference type="GO" id="GO:0098793">
    <property type="term" value="C:presynapse"/>
    <property type="evidence" value="ECO:0007669"/>
    <property type="project" value="GOC"/>
</dbReference>
<feature type="compositionally biased region" description="Low complexity" evidence="1">
    <location>
        <begin position="683"/>
        <end position="692"/>
    </location>
</feature>
<organism evidence="4 5">
    <name type="scientific">Amphibalanus amphitrite</name>
    <name type="common">Striped barnacle</name>
    <name type="synonym">Balanus amphitrite</name>
    <dbReference type="NCBI Taxonomy" id="1232801"/>
    <lineage>
        <taxon>Eukaryota</taxon>
        <taxon>Metazoa</taxon>
        <taxon>Ecdysozoa</taxon>
        <taxon>Arthropoda</taxon>
        <taxon>Crustacea</taxon>
        <taxon>Multicrustacea</taxon>
        <taxon>Cirripedia</taxon>
        <taxon>Thoracica</taxon>
        <taxon>Thoracicalcarea</taxon>
        <taxon>Balanomorpha</taxon>
        <taxon>Balanoidea</taxon>
        <taxon>Balanidae</taxon>
        <taxon>Amphibalaninae</taxon>
        <taxon>Amphibalanus</taxon>
    </lineage>
</organism>
<dbReference type="Pfam" id="PF25039">
    <property type="entry name" value="BLTP1_M"/>
    <property type="match status" value="1"/>
</dbReference>
<dbReference type="Pfam" id="PF20413">
    <property type="entry name" value="BLTP1_N"/>
    <property type="match status" value="1"/>
</dbReference>
<feature type="compositionally biased region" description="Polar residues" evidence="1">
    <location>
        <begin position="1353"/>
        <end position="1367"/>
    </location>
</feature>
<feature type="domain" description="Bridge-like lipid transfer protein family member 1 middle region" evidence="3">
    <location>
        <begin position="735"/>
        <end position="1235"/>
    </location>
</feature>
<feature type="compositionally biased region" description="Basic and acidic residues" evidence="1">
    <location>
        <begin position="1066"/>
        <end position="1079"/>
    </location>
</feature>
<evidence type="ECO:0008006" key="6">
    <source>
        <dbReference type="Google" id="ProtNLM"/>
    </source>
</evidence>
<feature type="region of interest" description="Disordered" evidence="1">
    <location>
        <begin position="683"/>
        <end position="707"/>
    </location>
</feature>
<dbReference type="InterPro" id="IPR033616">
    <property type="entry name" value="BLTP1"/>
</dbReference>
<feature type="compositionally biased region" description="Pro residues" evidence="1">
    <location>
        <begin position="387"/>
        <end position="397"/>
    </location>
</feature>
<dbReference type="Proteomes" id="UP000440578">
    <property type="component" value="Unassembled WGS sequence"/>
</dbReference>
<feature type="region of interest" description="Disordered" evidence="1">
    <location>
        <begin position="511"/>
        <end position="577"/>
    </location>
</feature>
<feature type="compositionally biased region" description="Polar residues" evidence="1">
    <location>
        <begin position="515"/>
        <end position="527"/>
    </location>
</feature>
<dbReference type="OrthoDB" id="10051416at2759"/>
<feature type="compositionally biased region" description="Gly residues" evidence="1">
    <location>
        <begin position="1368"/>
        <end position="1379"/>
    </location>
</feature>
<feature type="region of interest" description="Disordered" evidence="1">
    <location>
        <begin position="371"/>
        <end position="428"/>
    </location>
</feature>
<dbReference type="InterPro" id="IPR047104">
    <property type="entry name" value="BLTP1_N"/>
</dbReference>
<protein>
    <recommendedName>
        <fullName evidence="6">Fragile site-associated protein C-terminal domain-containing protein</fullName>
    </recommendedName>
</protein>
<reference evidence="4 5" key="1">
    <citation type="submission" date="2019-07" db="EMBL/GenBank/DDBJ databases">
        <title>Draft genome assembly of a fouling barnacle, Amphibalanus amphitrite (Darwin, 1854): The first reference genome for Thecostraca.</title>
        <authorList>
            <person name="Kim W."/>
        </authorList>
    </citation>
    <scope>NUCLEOTIDE SEQUENCE [LARGE SCALE GENOMIC DNA]</scope>
    <source>
        <strain evidence="4">SNU_AA5</strain>
        <tissue evidence="4">Soma without cirri and trophi</tissue>
    </source>
</reference>
<evidence type="ECO:0000259" key="3">
    <source>
        <dbReference type="Pfam" id="PF25039"/>
    </source>
</evidence>
<dbReference type="PANTHER" id="PTHR31640:SF1">
    <property type="entry name" value="BRIDGE-LIKE LIPID TRANSFER PROTEIN FAMILY MEMBER 1"/>
    <property type="match status" value="1"/>
</dbReference>
<feature type="region of interest" description="Disordered" evidence="1">
    <location>
        <begin position="1353"/>
        <end position="1406"/>
    </location>
</feature>
<dbReference type="EMBL" id="VIIS01001148">
    <property type="protein sequence ID" value="KAF0301594.1"/>
    <property type="molecule type" value="Genomic_DNA"/>
</dbReference>
<feature type="region of interest" description="Disordered" evidence="1">
    <location>
        <begin position="1024"/>
        <end position="1080"/>
    </location>
</feature>
<dbReference type="InterPro" id="IPR056741">
    <property type="entry name" value="BLTP1_M"/>
</dbReference>
<evidence type="ECO:0000259" key="2">
    <source>
        <dbReference type="Pfam" id="PF20413"/>
    </source>
</evidence>
<evidence type="ECO:0000313" key="5">
    <source>
        <dbReference type="Proteomes" id="UP000440578"/>
    </source>
</evidence>
<proteinExistence type="predicted"/>
<name>A0A6A4WCS5_AMPAM</name>
<dbReference type="PANTHER" id="PTHR31640">
    <property type="entry name" value="TRANSMEMBRANE PROTEIN KIAA1109"/>
    <property type="match status" value="1"/>
</dbReference>
<evidence type="ECO:0000313" key="4">
    <source>
        <dbReference type="EMBL" id="KAF0301594.1"/>
    </source>
</evidence>
<keyword evidence="5" id="KW-1185">Reference proteome</keyword>
<sequence length="1515" mass="163464">MHDIRGHLMKNCAPGDPPCPTLTLERIGFEMSKSYWETRLQLLLSPIVAVVQDTVPRPEPHRHLGEGHLVLSGLQVRGHAMFSNRGRSVEEDTVEYGWLLEVQAGTVTGRLTAAQMYQTVTGLESFLQLLNDHESELPPPPATQLCHHDTDQELCEYTTPEDRCPSADDIKYKMFRFSLDALDLHLVECGTSLNLQVAPCRVSTCNLYGEHIKQGLTVLIPGVELYNFICANVPPPGAPEAPPLWVEAGAVRLGPIIVDLALSCEDKWGNLQVAQDKFLRLHDESQRRLWFLWEDAGGPSTAQAAGGGSAAERCGCVGGCAFFGRNANGARFFHPSKSDEVDGMNRAEYRISDSDDDLGYGQSLLHPGRLMFDLPAGSPPAAEMPWSQPPPPPPSSRGPPGSTSASPPREFGALSPPAGVDEVDAGPRHLSDSRLALPTARAGQSTLSLQTLPSVASAPAAAGRRGSRHSLASVGAASAAAAPGGPLRAMASLGSEQSEYSELYFSADEDGLSSPLPTFQTPPSTLQRAGGAGESGGVEEADRPAARMENRPETSRQVSFDALRPPSSSSSGSNISSGSFLSAASVASGEETLLPDINTVDLVAQVDRPITDSPLLMASYIYHLDQVECHSWSRPTPRPSASDGISLRPLVRRPDGGVTFAGRLFSPAFRRVTRGFSHIRLAAAPDSPGSASPSPPSPPPPEPANDEHKLWDVWENERGELGGVVGSHGRRGASHTTLIVRLREETDLALSPILLEAATRFVQTLVPALSRMHPQTVVSRHRRSAVSSVLGANRLKRDPNVRLSLRRESSLRREPVILQQTHQQQVQAFVFVPRVNITFLQASITEETISFSALDDVRDLTCVSLAALSIERLQLQLLQQRRTQRSLHVLARNMNTSTKKQHGKKKAKDVQVTYEPSLVETVDSDSQETMISVDMGRSHLQMRRLKNDSQLLKDAVITSIPTNKGKVFFTYTNVPAPLDGDFGQPGLEPGREMTGYGEEKLGYNMMELGVEQMELKTVLKRGGGTGVSATAAGQGTGTSTGPAGGTGRGTDDEPSRSPQPPSANSRTDESAGSEGKERTTALNVDVRAVWVNCAAPPKTAVMRKTDYTRSDWNMLSTSSPSINAWLNPANRMTGAALQMTSAHTRRQLAVMACLMTAALDHPNIHATPKSKYSCVTSVAQTLQEDPSCQLCSVLARYIQQTPLAELETELRARFLPDTTTLKQGVLVLSRQWKNVLWMPFLLGHKFKDPPAVPTFLHQPASRAPSVDGEARPDEEIDERTCLLDIPLHSSKLPRSPSPASGPTSPISPVGEPRPSLPHQPLRSGRHSVMFPLLSAHLESPVQALGRLNRGFSRQQAGESNQSLCSQQGGPGGTGGGAGTVGTASRDSLDPLQASRHGSLRQKPTDDSCEDLYSWMARQQANGGAADHRCRLPLSQIRDLAGAVVDSEHQPLLSVSSDEDAEVSSQPPPPSGLQVLEAHQIFEPLLASAVTQLIEFLAVGNAVLRFRKQHIAQYRT</sequence>
<accession>A0A6A4WCS5</accession>
<feature type="compositionally biased region" description="Low complexity" evidence="1">
    <location>
        <begin position="398"/>
        <end position="408"/>
    </location>
</feature>
<feature type="region of interest" description="Disordered" evidence="1">
    <location>
        <begin position="1253"/>
        <end position="1275"/>
    </location>
</feature>
<gene>
    <name evidence="4" type="ORF">FJT64_003088</name>
</gene>
<feature type="region of interest" description="Disordered" evidence="1">
    <location>
        <begin position="1288"/>
        <end position="1323"/>
    </location>
</feature>
<dbReference type="GO" id="GO:0048488">
    <property type="term" value="P:synaptic vesicle endocytosis"/>
    <property type="evidence" value="ECO:0007669"/>
    <property type="project" value="TreeGrafter"/>
</dbReference>
<feature type="compositionally biased region" description="Pro residues" evidence="1">
    <location>
        <begin position="693"/>
        <end position="703"/>
    </location>
</feature>
<feature type="compositionally biased region" description="Polar residues" evidence="1">
    <location>
        <begin position="1297"/>
        <end position="1306"/>
    </location>
</feature>